<evidence type="ECO:0000313" key="2">
    <source>
        <dbReference type="EMBL" id="KAA9149535.1"/>
    </source>
</evidence>
<proteinExistence type="predicted"/>
<comment type="caution">
    <text evidence="2">The sequence shown here is derived from an EMBL/GenBank/DDBJ whole genome shotgun (WGS) entry which is preliminary data.</text>
</comment>
<dbReference type="OrthoDB" id="9802489at2"/>
<dbReference type="InterPro" id="IPR011051">
    <property type="entry name" value="RmlC_Cupin_sf"/>
</dbReference>
<dbReference type="CDD" id="cd02233">
    <property type="entry name" value="cupin_HNL-like"/>
    <property type="match status" value="1"/>
</dbReference>
<evidence type="ECO:0000313" key="3">
    <source>
        <dbReference type="Proteomes" id="UP000319769"/>
    </source>
</evidence>
<organism evidence="2 3">
    <name type="scientific">Amycolatopsis acidicola</name>
    <dbReference type="NCBI Taxonomy" id="2596893"/>
    <lineage>
        <taxon>Bacteria</taxon>
        <taxon>Bacillati</taxon>
        <taxon>Actinomycetota</taxon>
        <taxon>Actinomycetes</taxon>
        <taxon>Pseudonocardiales</taxon>
        <taxon>Pseudonocardiaceae</taxon>
        <taxon>Amycolatopsis</taxon>
    </lineage>
</organism>
<name>A0A5N0UNP8_9PSEU</name>
<dbReference type="PANTHER" id="PTHR43698:SF1">
    <property type="entry name" value="BLL4564 PROTEIN"/>
    <property type="match status" value="1"/>
</dbReference>
<dbReference type="SUPFAM" id="SSF51182">
    <property type="entry name" value="RmlC-like cupins"/>
    <property type="match status" value="1"/>
</dbReference>
<sequence>MHLIEARAGRPSIQRTDTFTGTVWADPVSAAGDDPTINSVLFTPRARTYWHRHEGGQLLTATQGQGVVVDETGQVIVLKEGRRVWTPAGQAHWHGGGPDSLLGHTACSFGATEWLEPVSDEDYERATRRIS</sequence>
<dbReference type="PANTHER" id="PTHR43698">
    <property type="entry name" value="RIBD C-TERMINAL DOMAIN CONTAINING PROTEIN"/>
    <property type="match status" value="1"/>
</dbReference>
<reference evidence="2" key="1">
    <citation type="submission" date="2019-09" db="EMBL/GenBank/DDBJ databases">
        <authorList>
            <person name="Teo W.F.A."/>
            <person name="Duangmal K."/>
        </authorList>
    </citation>
    <scope>NUCLEOTIDE SEQUENCE [LARGE SCALE GENOMIC DNA]</scope>
    <source>
        <strain evidence="2">K81G1</strain>
    </source>
</reference>
<keyword evidence="3" id="KW-1185">Reference proteome</keyword>
<dbReference type="InterPro" id="IPR047263">
    <property type="entry name" value="HNL-like_cupin"/>
</dbReference>
<accession>A0A5N0UNP8</accession>
<dbReference type="AlphaFoldDB" id="A0A5N0UNP8"/>
<dbReference type="RefSeq" id="WP_144758546.1">
    <property type="nucleotide sequence ID" value="NZ_VMNW02000139.1"/>
</dbReference>
<dbReference type="Proteomes" id="UP000319769">
    <property type="component" value="Unassembled WGS sequence"/>
</dbReference>
<gene>
    <name evidence="2" type="ORF">FPZ12_043110</name>
</gene>
<dbReference type="InterPro" id="IPR013096">
    <property type="entry name" value="Cupin_2"/>
</dbReference>
<feature type="domain" description="Cupin type-2" evidence="1">
    <location>
        <begin position="41"/>
        <end position="94"/>
    </location>
</feature>
<evidence type="ECO:0000259" key="1">
    <source>
        <dbReference type="Pfam" id="PF07883"/>
    </source>
</evidence>
<dbReference type="EMBL" id="VMNW02000139">
    <property type="protein sequence ID" value="KAA9149535.1"/>
    <property type="molecule type" value="Genomic_DNA"/>
</dbReference>
<protein>
    <submittedName>
        <fullName evidence="2">Cupin domain-containing protein</fullName>
    </submittedName>
</protein>
<dbReference type="InterPro" id="IPR014710">
    <property type="entry name" value="RmlC-like_jellyroll"/>
</dbReference>
<dbReference type="Pfam" id="PF07883">
    <property type="entry name" value="Cupin_2"/>
    <property type="match status" value="1"/>
</dbReference>
<dbReference type="Gene3D" id="2.60.120.10">
    <property type="entry name" value="Jelly Rolls"/>
    <property type="match status" value="1"/>
</dbReference>